<dbReference type="AlphaFoldDB" id="A0A7V4KBP1"/>
<keyword evidence="4" id="KW-0648">Protein biosynthesis</keyword>
<dbReference type="InterPro" id="IPR024055">
    <property type="entry name" value="TIF2_asu_C"/>
</dbReference>
<dbReference type="GO" id="GO:0003723">
    <property type="term" value="F:RNA binding"/>
    <property type="evidence" value="ECO:0007669"/>
    <property type="project" value="UniProtKB-KW"/>
</dbReference>
<evidence type="ECO:0000256" key="3">
    <source>
        <dbReference type="ARBA" id="ARBA00022884"/>
    </source>
</evidence>
<dbReference type="FunFam" id="3.30.70.1130:FF:000002">
    <property type="entry name" value="Translation initiation factor 2 subunit alpha"/>
    <property type="match status" value="1"/>
</dbReference>
<sequence>MVLKRQEWPEVGDLVICTVETVTDYGAYVRLDEYDKKGLLHISEVASSWIRNIRDYVREGQKVVLKVLRVDPEKGHIDLSLRRVTKREKIEKMLSWKRERKAEGLLRSVAERVGMSVEELYEKAGAIIDEKYGLYEGFEKAAMEGVEVLTKIGVPENLAEVFVEVARERIRVPMVKVRGIVELRCPRPDGVKVIKEAFLNAKKAEKARDVKVRFYVMAAPKYCVEVSADNYKHAEAVLQKVADNVISSVVKAGGQGAFRREK</sequence>
<organism evidence="6">
    <name type="scientific">Fervidobacterium pennivorans</name>
    <dbReference type="NCBI Taxonomy" id="93466"/>
    <lineage>
        <taxon>Bacteria</taxon>
        <taxon>Thermotogati</taxon>
        <taxon>Thermotogota</taxon>
        <taxon>Thermotogae</taxon>
        <taxon>Thermotogales</taxon>
        <taxon>Fervidobacteriaceae</taxon>
        <taxon>Fervidobacterium</taxon>
    </lineage>
</organism>
<dbReference type="InterPro" id="IPR044126">
    <property type="entry name" value="S1_IF2_alpha"/>
</dbReference>
<evidence type="ECO:0000256" key="4">
    <source>
        <dbReference type="ARBA" id="ARBA00022917"/>
    </source>
</evidence>
<evidence type="ECO:0000313" key="6">
    <source>
        <dbReference type="EMBL" id="HGU52087.1"/>
    </source>
</evidence>
<dbReference type="CDD" id="cd04452">
    <property type="entry name" value="S1_IF2_alpha"/>
    <property type="match status" value="1"/>
</dbReference>
<evidence type="ECO:0000256" key="1">
    <source>
        <dbReference type="ARBA" id="ARBA00007223"/>
    </source>
</evidence>
<gene>
    <name evidence="6" type="ORF">ENT78_00915</name>
</gene>
<accession>A0A7V4KBP1</accession>
<dbReference type="SMART" id="SM00316">
    <property type="entry name" value="S1"/>
    <property type="match status" value="1"/>
</dbReference>
<comment type="similarity">
    <text evidence="1">Belongs to the eIF-2-alpha family.</text>
</comment>
<comment type="caution">
    <text evidence="6">The sequence shown here is derived from an EMBL/GenBank/DDBJ whole genome shotgun (WGS) entry which is preliminary data.</text>
</comment>
<evidence type="ECO:0000256" key="2">
    <source>
        <dbReference type="ARBA" id="ARBA00022540"/>
    </source>
</evidence>
<dbReference type="NCBIfam" id="NF003064">
    <property type="entry name" value="PRK03987.1-4"/>
    <property type="match status" value="1"/>
</dbReference>
<dbReference type="Pfam" id="PF07541">
    <property type="entry name" value="EIF_2_alpha"/>
    <property type="match status" value="1"/>
</dbReference>
<dbReference type="InterPro" id="IPR003029">
    <property type="entry name" value="S1_domain"/>
</dbReference>
<keyword evidence="2 6" id="KW-0396">Initiation factor</keyword>
<dbReference type="GO" id="GO:0003743">
    <property type="term" value="F:translation initiation factor activity"/>
    <property type="evidence" value="ECO:0007669"/>
    <property type="project" value="UniProtKB-KW"/>
</dbReference>
<dbReference type="Pfam" id="PF00575">
    <property type="entry name" value="S1"/>
    <property type="match status" value="1"/>
</dbReference>
<dbReference type="GO" id="GO:0043022">
    <property type="term" value="F:ribosome binding"/>
    <property type="evidence" value="ECO:0007669"/>
    <property type="project" value="TreeGrafter"/>
</dbReference>
<dbReference type="SUPFAM" id="SSF50249">
    <property type="entry name" value="Nucleic acid-binding proteins"/>
    <property type="match status" value="1"/>
</dbReference>
<reference evidence="6" key="1">
    <citation type="journal article" date="2020" name="mSystems">
        <title>Genome- and Community-Level Interaction Insights into Carbon Utilization and Element Cycling Functions of Hydrothermarchaeota in Hydrothermal Sediment.</title>
        <authorList>
            <person name="Zhou Z."/>
            <person name="Liu Y."/>
            <person name="Xu W."/>
            <person name="Pan J."/>
            <person name="Luo Z.H."/>
            <person name="Li M."/>
        </authorList>
    </citation>
    <scope>NUCLEOTIDE SEQUENCE [LARGE SCALE GENOMIC DNA]</scope>
    <source>
        <strain evidence="6">SpSt-61</strain>
    </source>
</reference>
<dbReference type="Gene3D" id="1.10.150.190">
    <property type="entry name" value="Translation initiation factor 2, subunit 1, domain 2"/>
    <property type="match status" value="1"/>
</dbReference>
<keyword evidence="3" id="KW-0694">RNA-binding</keyword>
<feature type="domain" description="S1 motif" evidence="5">
    <location>
        <begin position="12"/>
        <end position="82"/>
    </location>
</feature>
<dbReference type="PROSITE" id="PS50126">
    <property type="entry name" value="S1"/>
    <property type="match status" value="1"/>
</dbReference>
<dbReference type="InterPro" id="IPR012340">
    <property type="entry name" value="NA-bd_OB-fold"/>
</dbReference>
<evidence type="ECO:0000259" key="5">
    <source>
        <dbReference type="PROSITE" id="PS50126"/>
    </source>
</evidence>
<proteinExistence type="inferred from homology"/>
<dbReference type="EMBL" id="DSZZ01000040">
    <property type="protein sequence ID" value="HGU52087.1"/>
    <property type="molecule type" value="Genomic_DNA"/>
</dbReference>
<name>A0A7V4KBP1_FERPE</name>
<dbReference type="PANTHER" id="PTHR10602">
    <property type="entry name" value="EUKARYOTIC TRANSLATION INITIATION FACTOR 2 SUBUNIT 1"/>
    <property type="match status" value="1"/>
</dbReference>
<dbReference type="Gene3D" id="2.40.50.140">
    <property type="entry name" value="Nucleic acid-binding proteins"/>
    <property type="match status" value="1"/>
</dbReference>
<dbReference type="SUPFAM" id="SSF116742">
    <property type="entry name" value="eIF2alpha middle domain-like"/>
    <property type="match status" value="1"/>
</dbReference>
<dbReference type="FunFam" id="2.40.50.140:FF:000015">
    <property type="entry name" value="Eukaryotic translation initiation factor 2 subunit alpha"/>
    <property type="match status" value="1"/>
</dbReference>
<dbReference type="Gene3D" id="3.30.70.1130">
    <property type="entry name" value="EIF_2_alpha"/>
    <property type="match status" value="1"/>
</dbReference>
<dbReference type="NCBIfam" id="NF003062">
    <property type="entry name" value="PRK03987.1-1"/>
    <property type="match status" value="1"/>
</dbReference>
<dbReference type="InterPro" id="IPR024054">
    <property type="entry name" value="TIF2_asu_middle_sf"/>
</dbReference>
<dbReference type="SUPFAM" id="SSF110993">
    <property type="entry name" value="eIF-2-alpha, C-terminal domain"/>
    <property type="match status" value="1"/>
</dbReference>
<dbReference type="PANTHER" id="PTHR10602:SF0">
    <property type="entry name" value="EUKARYOTIC TRANSLATION INITIATION FACTOR 2 SUBUNIT 1"/>
    <property type="match status" value="1"/>
</dbReference>
<dbReference type="InterPro" id="IPR011488">
    <property type="entry name" value="TIF_2_asu"/>
</dbReference>
<protein>
    <submittedName>
        <fullName evidence="6">Translation initiation factor IF-2 subunit alpha</fullName>
    </submittedName>
</protein>